<dbReference type="InterPro" id="IPR050655">
    <property type="entry name" value="Plant_B3_domain"/>
</dbReference>
<keyword evidence="4" id="KW-0804">Transcription</keyword>
<dbReference type="OrthoDB" id="998930at2759"/>
<feature type="domain" description="TF-B3" evidence="7">
    <location>
        <begin position="41"/>
        <end position="102"/>
    </location>
</feature>
<dbReference type="PANTHER" id="PTHR31920:SF148">
    <property type="entry name" value="B3 DOMAIN-CONTAINING PROTEIN OS03G0621600"/>
    <property type="match status" value="1"/>
</dbReference>
<organism evidence="8 9">
    <name type="scientific">Gossypium anomalum</name>
    <dbReference type="NCBI Taxonomy" id="47600"/>
    <lineage>
        <taxon>Eukaryota</taxon>
        <taxon>Viridiplantae</taxon>
        <taxon>Streptophyta</taxon>
        <taxon>Embryophyta</taxon>
        <taxon>Tracheophyta</taxon>
        <taxon>Spermatophyta</taxon>
        <taxon>Magnoliopsida</taxon>
        <taxon>eudicotyledons</taxon>
        <taxon>Gunneridae</taxon>
        <taxon>Pentapetalae</taxon>
        <taxon>rosids</taxon>
        <taxon>malvids</taxon>
        <taxon>Malvales</taxon>
        <taxon>Malvaceae</taxon>
        <taxon>Malvoideae</taxon>
        <taxon>Gossypium</taxon>
    </lineage>
</organism>
<dbReference type="PROSITE" id="PS50863">
    <property type="entry name" value="B3"/>
    <property type="match status" value="1"/>
</dbReference>
<dbReference type="SUPFAM" id="SSF101936">
    <property type="entry name" value="DNA-binding pseudobarrel domain"/>
    <property type="match status" value="2"/>
</dbReference>
<dbReference type="Gene3D" id="2.40.330.10">
    <property type="entry name" value="DNA-binding pseudobarrel domain"/>
    <property type="match status" value="2"/>
</dbReference>
<proteinExistence type="predicted"/>
<sequence length="285" mass="32562">MVKKMSNFEAKNFYKVYLTAHSLHSMLIPATAIACPLTPATATLRNCNGQCWQVDLVKCDNKMYFRKGWRRFIDENSVVDGNFLIFNYVGGCVFDVKIYEFDACEKSTSYVVSEDEESESESEDDDSDSDSDDAMTNEGADSMEVEDEEIHPEDYVQHLNPYFVAKTKKSSQRMNELYIPTGIAKDFGVSLEDGEKITFVDPYNRKSIGKVVKWKDQRTCIKGWRSVLIRNKVNLERDTCICEFLLENGQQAEMGVQTKSIQVHVISRRKPSESGIKASKKQKEK</sequence>
<dbReference type="EMBL" id="JAHUZN010000009">
    <property type="protein sequence ID" value="KAG8483415.1"/>
    <property type="molecule type" value="Genomic_DNA"/>
</dbReference>
<gene>
    <name evidence="8" type="ORF">CXB51_023126</name>
</gene>
<dbReference type="InterPro" id="IPR015300">
    <property type="entry name" value="DNA-bd_pseudobarrel_sf"/>
</dbReference>
<dbReference type="GO" id="GO:0003677">
    <property type="term" value="F:DNA binding"/>
    <property type="evidence" value="ECO:0007669"/>
    <property type="project" value="UniProtKB-KW"/>
</dbReference>
<evidence type="ECO:0000256" key="2">
    <source>
        <dbReference type="ARBA" id="ARBA00023015"/>
    </source>
</evidence>
<keyword evidence="2" id="KW-0805">Transcription regulation</keyword>
<evidence type="ECO:0000313" key="9">
    <source>
        <dbReference type="Proteomes" id="UP000701853"/>
    </source>
</evidence>
<comment type="subcellular location">
    <subcellularLocation>
        <location evidence="1">Nucleus</location>
    </subcellularLocation>
</comment>
<dbReference type="PROSITE" id="PS51257">
    <property type="entry name" value="PROKAR_LIPOPROTEIN"/>
    <property type="match status" value="1"/>
</dbReference>
<feature type="region of interest" description="Disordered" evidence="6">
    <location>
        <begin position="110"/>
        <end position="148"/>
    </location>
</feature>
<evidence type="ECO:0000256" key="5">
    <source>
        <dbReference type="ARBA" id="ARBA00023242"/>
    </source>
</evidence>
<evidence type="ECO:0000313" key="8">
    <source>
        <dbReference type="EMBL" id="KAG8483415.1"/>
    </source>
</evidence>
<dbReference type="Pfam" id="PF02362">
    <property type="entry name" value="B3"/>
    <property type="match status" value="1"/>
</dbReference>
<dbReference type="GO" id="GO:0005634">
    <property type="term" value="C:nucleus"/>
    <property type="evidence" value="ECO:0007669"/>
    <property type="project" value="UniProtKB-SubCell"/>
</dbReference>
<keyword evidence="5" id="KW-0539">Nucleus</keyword>
<keyword evidence="3" id="KW-0238">DNA-binding</keyword>
<dbReference type="Proteomes" id="UP000701853">
    <property type="component" value="Chromosome 9"/>
</dbReference>
<comment type="caution">
    <text evidence="8">The sequence shown here is derived from an EMBL/GenBank/DDBJ whole genome shotgun (WGS) entry which is preliminary data.</text>
</comment>
<evidence type="ECO:0000256" key="1">
    <source>
        <dbReference type="ARBA" id="ARBA00004123"/>
    </source>
</evidence>
<dbReference type="PANTHER" id="PTHR31920">
    <property type="entry name" value="B3 DOMAIN-CONTAINING"/>
    <property type="match status" value="1"/>
</dbReference>
<dbReference type="CDD" id="cd10017">
    <property type="entry name" value="B3_DNA"/>
    <property type="match status" value="1"/>
</dbReference>
<keyword evidence="9" id="KW-1185">Reference proteome</keyword>
<name>A0A8J5YVI8_9ROSI</name>
<evidence type="ECO:0000256" key="4">
    <source>
        <dbReference type="ARBA" id="ARBA00023163"/>
    </source>
</evidence>
<accession>A0A8J5YVI8</accession>
<dbReference type="InterPro" id="IPR003340">
    <property type="entry name" value="B3_DNA-bd"/>
</dbReference>
<feature type="compositionally biased region" description="Acidic residues" evidence="6">
    <location>
        <begin position="113"/>
        <end position="148"/>
    </location>
</feature>
<evidence type="ECO:0000259" key="7">
    <source>
        <dbReference type="PROSITE" id="PS50863"/>
    </source>
</evidence>
<dbReference type="SMART" id="SM01019">
    <property type="entry name" value="B3"/>
    <property type="match status" value="2"/>
</dbReference>
<protein>
    <recommendedName>
        <fullName evidence="7">TF-B3 domain-containing protein</fullName>
    </recommendedName>
</protein>
<evidence type="ECO:0000256" key="6">
    <source>
        <dbReference type="SAM" id="MobiDB-lite"/>
    </source>
</evidence>
<dbReference type="AlphaFoldDB" id="A0A8J5YVI8"/>
<evidence type="ECO:0000256" key="3">
    <source>
        <dbReference type="ARBA" id="ARBA00023125"/>
    </source>
</evidence>
<reference evidence="8 9" key="1">
    <citation type="journal article" date="2021" name="bioRxiv">
        <title>The Gossypium anomalum genome as a resource for cotton improvement and evolutionary analysis of hybrid incompatibility.</title>
        <authorList>
            <person name="Grover C.E."/>
            <person name="Yuan D."/>
            <person name="Arick M.A."/>
            <person name="Miller E.R."/>
            <person name="Hu G."/>
            <person name="Peterson D.G."/>
            <person name="Wendel J.F."/>
            <person name="Udall J.A."/>
        </authorList>
    </citation>
    <scope>NUCLEOTIDE SEQUENCE [LARGE SCALE GENOMIC DNA]</scope>
    <source>
        <strain evidence="8">JFW-Udall</strain>
        <tissue evidence="8">Leaf</tissue>
    </source>
</reference>